<accession>A0A644XER9</accession>
<dbReference type="AlphaFoldDB" id="A0A644XER9"/>
<sequence length="241" mass="26463">MHADQTTYAELLAAAGIVEFITLLYLALVDTDVGKLTILTILKLECKDDRGEIVVGREDNFLFILVQIESFVDNIGRVGQVADNGIKQGLDTLVLVCRTHQDGDQLKTDGSLTNRLAQQLLSHIVLEHGFHQLIGAHGNTVKQLFALGLCFCKQLSGNLSLTNLVHVWTCIKVESLHADQVNDTLKAFFKPDGNLHQHCIQAELIHKLLLDAIRICTGSVALVDKSDAGNMVALHLPVNRD</sequence>
<feature type="transmembrane region" description="Helical" evidence="1">
    <location>
        <begin position="7"/>
        <end position="28"/>
    </location>
</feature>
<keyword evidence="1" id="KW-0812">Transmembrane</keyword>
<comment type="caution">
    <text evidence="2">The sequence shown here is derived from an EMBL/GenBank/DDBJ whole genome shotgun (WGS) entry which is preliminary data.</text>
</comment>
<keyword evidence="1" id="KW-0472">Membrane</keyword>
<reference evidence="2" key="1">
    <citation type="submission" date="2019-08" db="EMBL/GenBank/DDBJ databases">
        <authorList>
            <person name="Kucharzyk K."/>
            <person name="Murdoch R.W."/>
            <person name="Higgins S."/>
            <person name="Loffler F."/>
        </authorList>
    </citation>
    <scope>NUCLEOTIDE SEQUENCE</scope>
</reference>
<gene>
    <name evidence="2" type="ORF">SDC9_60953</name>
</gene>
<keyword evidence="1" id="KW-1133">Transmembrane helix</keyword>
<name>A0A644XER9_9ZZZZ</name>
<evidence type="ECO:0000313" key="2">
    <source>
        <dbReference type="EMBL" id="MPM14589.1"/>
    </source>
</evidence>
<dbReference type="EMBL" id="VSSQ01002304">
    <property type="protein sequence ID" value="MPM14589.1"/>
    <property type="molecule type" value="Genomic_DNA"/>
</dbReference>
<protein>
    <submittedName>
        <fullName evidence="2">Uncharacterized protein</fullName>
    </submittedName>
</protein>
<proteinExistence type="predicted"/>
<organism evidence="2">
    <name type="scientific">bioreactor metagenome</name>
    <dbReference type="NCBI Taxonomy" id="1076179"/>
    <lineage>
        <taxon>unclassified sequences</taxon>
        <taxon>metagenomes</taxon>
        <taxon>ecological metagenomes</taxon>
    </lineage>
</organism>
<evidence type="ECO:0000256" key="1">
    <source>
        <dbReference type="SAM" id="Phobius"/>
    </source>
</evidence>